<dbReference type="Proteomes" id="UP000829517">
    <property type="component" value="Unassembled WGS sequence"/>
</dbReference>
<keyword evidence="2" id="KW-1185">Reference proteome</keyword>
<dbReference type="EMBL" id="JAETXX010000019">
    <property type="protein sequence ID" value="MCF8716438.1"/>
    <property type="molecule type" value="Genomic_DNA"/>
</dbReference>
<gene>
    <name evidence="1" type="ORF">JM658_16545</name>
</gene>
<protein>
    <submittedName>
        <fullName evidence="1">Uncharacterized protein</fullName>
    </submittedName>
</protein>
<dbReference type="RefSeq" id="WP_236960919.1">
    <property type="nucleotide sequence ID" value="NZ_JAETXX010000019.1"/>
</dbReference>
<comment type="caution">
    <text evidence="1">The sequence shown here is derived from an EMBL/GenBank/DDBJ whole genome shotgun (WGS) entry which is preliminary data.</text>
</comment>
<sequence length="137" mass="16067">MNEIFLGDERKLSVINSEKIESINIEKENYTLNGKEYYGKIILKMKSDYIPKFITLNKLITKHLELENRPIVFQINGDVINQDYNEYLIDENFILKIISSKIKTSDKNIEINLVKLITKTTENIKKTNEIRIKGTEI</sequence>
<evidence type="ECO:0000313" key="2">
    <source>
        <dbReference type="Proteomes" id="UP000829517"/>
    </source>
</evidence>
<proteinExistence type="predicted"/>
<organism evidence="1 2">
    <name type="scientific">Joostella atrarenae</name>
    <dbReference type="NCBI Taxonomy" id="679257"/>
    <lineage>
        <taxon>Bacteria</taxon>
        <taxon>Pseudomonadati</taxon>
        <taxon>Bacteroidota</taxon>
        <taxon>Flavobacteriia</taxon>
        <taxon>Flavobacteriales</taxon>
        <taxon>Flavobacteriaceae</taxon>
        <taxon>Joostella</taxon>
    </lineage>
</organism>
<name>A0ABS9J7S5_9FLAO</name>
<reference evidence="1 2" key="1">
    <citation type="submission" date="2021-01" db="EMBL/GenBank/DDBJ databases">
        <title>Genome sequencing of Joostella atrarenae M1-2 (= KCTC 23194).</title>
        <authorList>
            <person name="Zakaria M.R."/>
            <person name="Lam M.Q."/>
            <person name="Chong C.S."/>
        </authorList>
    </citation>
    <scope>NUCLEOTIDE SEQUENCE [LARGE SCALE GENOMIC DNA]</scope>
    <source>
        <strain evidence="1 2">M1-2</strain>
    </source>
</reference>
<accession>A0ABS9J7S5</accession>
<evidence type="ECO:0000313" key="1">
    <source>
        <dbReference type="EMBL" id="MCF8716438.1"/>
    </source>
</evidence>